<dbReference type="Gene3D" id="1.10.260.40">
    <property type="entry name" value="lambda repressor-like DNA-binding domains"/>
    <property type="match status" value="1"/>
</dbReference>
<dbReference type="InterPro" id="IPR001387">
    <property type="entry name" value="Cro/C1-type_HTH"/>
</dbReference>
<feature type="domain" description="HTH cro/C1-type" evidence="2">
    <location>
        <begin position="92"/>
        <end position="147"/>
    </location>
</feature>
<dbReference type="GO" id="GO:0003677">
    <property type="term" value="F:DNA binding"/>
    <property type="evidence" value="ECO:0007669"/>
    <property type="project" value="InterPro"/>
</dbReference>
<dbReference type="SMART" id="SM00530">
    <property type="entry name" value="HTH_XRE"/>
    <property type="match status" value="1"/>
</dbReference>
<dbReference type="RefSeq" id="WP_254092646.1">
    <property type="nucleotide sequence ID" value="NZ_JAHESC010000041.1"/>
</dbReference>
<feature type="region of interest" description="Disordered" evidence="1">
    <location>
        <begin position="156"/>
        <end position="182"/>
    </location>
</feature>
<keyword evidence="4" id="KW-1185">Reference proteome</keyword>
<dbReference type="SUPFAM" id="SSF47413">
    <property type="entry name" value="lambda repressor-like DNA-binding domains"/>
    <property type="match status" value="1"/>
</dbReference>
<evidence type="ECO:0000259" key="2">
    <source>
        <dbReference type="PROSITE" id="PS50943"/>
    </source>
</evidence>
<dbReference type="CDD" id="cd00093">
    <property type="entry name" value="HTH_XRE"/>
    <property type="match status" value="1"/>
</dbReference>
<evidence type="ECO:0000313" key="4">
    <source>
        <dbReference type="Proteomes" id="UP001319180"/>
    </source>
</evidence>
<accession>A0AAP2GKU4</accession>
<dbReference type="InterPro" id="IPR010982">
    <property type="entry name" value="Lambda_DNA-bd_dom_sf"/>
</dbReference>
<gene>
    <name evidence="3" type="ORF">KK078_22855</name>
</gene>
<dbReference type="PROSITE" id="PS50943">
    <property type="entry name" value="HTH_CROC1"/>
    <property type="match status" value="1"/>
</dbReference>
<sequence>MKTDIDQDVYDPQRLLEAITTLIEARPVQQLQHTIETLYGFYDSHKQPISGAIRCAIEILTVFLKTLETITTTLGPVNGPFEREFNALGKKLLALRLEAGTDQQTVADAIGIELSLLHRFEQGQCGDIRLGLVAEFADHFGVPLKTLFMGISSEKFSGPTDEPLPADPSPEASDNDEGSPNP</sequence>
<reference evidence="3 4" key="1">
    <citation type="submission" date="2021-05" db="EMBL/GenBank/DDBJ databases">
        <title>A Polyphasic approach of four new species of the genus Ohtaekwangia: Ohtaekwangia histidinii sp. nov., Ohtaekwangia cretensis sp. nov., Ohtaekwangia indiensis sp. nov., Ohtaekwangia reichenbachii sp. nov. from diverse environment.</title>
        <authorList>
            <person name="Octaviana S."/>
        </authorList>
    </citation>
    <scope>NUCLEOTIDE SEQUENCE [LARGE SCALE GENOMIC DNA]</scope>
    <source>
        <strain evidence="3 4">PWU37</strain>
    </source>
</reference>
<feature type="compositionally biased region" description="Acidic residues" evidence="1">
    <location>
        <begin position="173"/>
        <end position="182"/>
    </location>
</feature>
<evidence type="ECO:0000256" key="1">
    <source>
        <dbReference type="SAM" id="MobiDB-lite"/>
    </source>
</evidence>
<dbReference type="AlphaFoldDB" id="A0AAP2GKU4"/>
<name>A0AAP2GKU4_9BACT</name>
<comment type="caution">
    <text evidence="3">The sequence shown here is derived from an EMBL/GenBank/DDBJ whole genome shotgun (WGS) entry which is preliminary data.</text>
</comment>
<evidence type="ECO:0000313" key="3">
    <source>
        <dbReference type="EMBL" id="MBT1689423.1"/>
    </source>
</evidence>
<proteinExistence type="predicted"/>
<dbReference type="Pfam" id="PF13560">
    <property type="entry name" value="HTH_31"/>
    <property type="match status" value="1"/>
</dbReference>
<protein>
    <submittedName>
        <fullName evidence="3">Helix-turn-helix domain-containing protein</fullName>
    </submittedName>
</protein>
<organism evidence="3 4">
    <name type="scientific">Dawidia soli</name>
    <dbReference type="NCBI Taxonomy" id="2782352"/>
    <lineage>
        <taxon>Bacteria</taxon>
        <taxon>Pseudomonadati</taxon>
        <taxon>Bacteroidota</taxon>
        <taxon>Cytophagia</taxon>
        <taxon>Cytophagales</taxon>
        <taxon>Chryseotaleaceae</taxon>
        <taxon>Dawidia</taxon>
    </lineage>
</organism>
<dbReference type="EMBL" id="JAHESC010000041">
    <property type="protein sequence ID" value="MBT1689423.1"/>
    <property type="molecule type" value="Genomic_DNA"/>
</dbReference>
<dbReference type="Proteomes" id="UP001319180">
    <property type="component" value="Unassembled WGS sequence"/>
</dbReference>